<dbReference type="PANTHER" id="PTHR37191:SF1">
    <property type="entry name" value="OS08G0112600 PROTEIN"/>
    <property type="match status" value="1"/>
</dbReference>
<reference evidence="2" key="1">
    <citation type="journal article" date="2021" name="bioRxiv">
        <title>Whole Genome Assembly and Annotation of Northern Wild Rice, Zizania palustris L., Supports a Whole Genome Duplication in the Zizania Genus.</title>
        <authorList>
            <person name="Haas M."/>
            <person name="Kono T."/>
            <person name="Macchietto M."/>
            <person name="Millas R."/>
            <person name="McGilp L."/>
            <person name="Shao M."/>
            <person name="Duquette J."/>
            <person name="Hirsch C.N."/>
            <person name="Kimball J."/>
        </authorList>
    </citation>
    <scope>NUCLEOTIDE SEQUENCE</scope>
    <source>
        <tissue evidence="2">Fresh leaf tissue</tissue>
    </source>
</reference>
<gene>
    <name evidence="2" type="ORF">GUJ93_ZPchr0001g30380</name>
</gene>
<organism evidence="2 3">
    <name type="scientific">Zizania palustris</name>
    <name type="common">Northern wild rice</name>
    <dbReference type="NCBI Taxonomy" id="103762"/>
    <lineage>
        <taxon>Eukaryota</taxon>
        <taxon>Viridiplantae</taxon>
        <taxon>Streptophyta</taxon>
        <taxon>Embryophyta</taxon>
        <taxon>Tracheophyta</taxon>
        <taxon>Spermatophyta</taxon>
        <taxon>Magnoliopsida</taxon>
        <taxon>Liliopsida</taxon>
        <taxon>Poales</taxon>
        <taxon>Poaceae</taxon>
        <taxon>BOP clade</taxon>
        <taxon>Oryzoideae</taxon>
        <taxon>Oryzeae</taxon>
        <taxon>Zizaniinae</taxon>
        <taxon>Zizania</taxon>
    </lineage>
</organism>
<evidence type="ECO:0000256" key="1">
    <source>
        <dbReference type="SAM" id="MobiDB-lite"/>
    </source>
</evidence>
<dbReference type="AlphaFoldDB" id="A0A8J5RVL9"/>
<dbReference type="GO" id="GO:0009941">
    <property type="term" value="C:chloroplast envelope"/>
    <property type="evidence" value="ECO:0007669"/>
    <property type="project" value="TreeGrafter"/>
</dbReference>
<dbReference type="EMBL" id="JAAALK010000288">
    <property type="protein sequence ID" value="KAG8054284.1"/>
    <property type="molecule type" value="Genomic_DNA"/>
</dbReference>
<comment type="caution">
    <text evidence="2">The sequence shown here is derived from an EMBL/GenBank/DDBJ whole genome shotgun (WGS) entry which is preliminary data.</text>
</comment>
<accession>A0A8J5RVL9</accession>
<evidence type="ECO:0000313" key="3">
    <source>
        <dbReference type="Proteomes" id="UP000729402"/>
    </source>
</evidence>
<feature type="region of interest" description="Disordered" evidence="1">
    <location>
        <begin position="1"/>
        <end position="52"/>
    </location>
</feature>
<reference evidence="2" key="2">
    <citation type="submission" date="2021-02" db="EMBL/GenBank/DDBJ databases">
        <authorList>
            <person name="Kimball J.A."/>
            <person name="Haas M.W."/>
            <person name="Macchietto M."/>
            <person name="Kono T."/>
            <person name="Duquette J."/>
            <person name="Shao M."/>
        </authorList>
    </citation>
    <scope>NUCLEOTIDE SEQUENCE</scope>
    <source>
        <tissue evidence="2">Fresh leaf tissue</tissue>
    </source>
</reference>
<protein>
    <submittedName>
        <fullName evidence="2">Uncharacterized protein</fullName>
    </submittedName>
</protein>
<sequence>MPHTRKSHTKQTIPKFSPVSHRVAGRRADQPTVALSSAPWRTGEAAEDDEADRLAREGKVSVTSNPGETPTMHVPCKRQDLDLAVDDVDEDEIDPELRYSFQRNSRFLRRVFSVDTLVKPLPPVMAYSVSRNVNFFFKIFTQFWGAHIGPEPTTDRFVVVIPQFTAGKPCVFLSHRRALRAPSPADEPCALPLLPASPARSLSRRRSLRASSPAGEPCALLSRRLGLRAPSPPGDVCAPPLPPVTSACSLSRRARVELSAGETLSRRRLGVYCGVWRGFSAVEPWRYSSNTNQDKTIISQDYGTK</sequence>
<keyword evidence="3" id="KW-1185">Reference proteome</keyword>
<dbReference type="PANTHER" id="PTHR37191">
    <property type="entry name" value="ZINC FINGER/BTB DOMAIN PROTEIN"/>
    <property type="match status" value="1"/>
</dbReference>
<name>A0A8J5RVL9_ZIZPA</name>
<evidence type="ECO:0000313" key="2">
    <source>
        <dbReference type="EMBL" id="KAG8054284.1"/>
    </source>
</evidence>
<proteinExistence type="predicted"/>
<dbReference type="OrthoDB" id="1842891at2759"/>
<dbReference type="Proteomes" id="UP000729402">
    <property type="component" value="Unassembled WGS sequence"/>
</dbReference>